<dbReference type="KEGG" id="rtx:TI83_06385"/>
<comment type="caution">
    <text evidence="1">The sequence shown here is derived from an EMBL/GenBank/DDBJ whole genome shotgun (WGS) entry which is preliminary data.</text>
</comment>
<organism evidence="1 2">
    <name type="scientific">Rathayibacter toxicus</name>
    <dbReference type="NCBI Taxonomy" id="145458"/>
    <lineage>
        <taxon>Bacteria</taxon>
        <taxon>Bacillati</taxon>
        <taxon>Actinomycetota</taxon>
        <taxon>Actinomycetes</taxon>
        <taxon>Micrococcales</taxon>
        <taxon>Microbacteriaceae</taxon>
        <taxon>Rathayibacter</taxon>
    </lineage>
</organism>
<keyword evidence="2" id="KW-1185">Reference proteome</keyword>
<dbReference type="Proteomes" id="UP000052979">
    <property type="component" value="Unassembled WGS sequence"/>
</dbReference>
<dbReference type="STRING" id="145458.APU90_00095"/>
<name>A0A0C5BSJ5_9MICO</name>
<evidence type="ECO:0000313" key="2">
    <source>
        <dbReference type="Proteomes" id="UP000052979"/>
    </source>
</evidence>
<dbReference type="AlphaFoldDB" id="A0A0C5BSJ5"/>
<gene>
    <name evidence="1" type="ORF">VT73_08055</name>
</gene>
<accession>A0A0C5BSJ5</accession>
<dbReference type="EMBL" id="LBFI01000053">
    <property type="protein sequence ID" value="KKM44503.1"/>
    <property type="molecule type" value="Genomic_DNA"/>
</dbReference>
<proteinExistence type="predicted"/>
<dbReference type="PATRIC" id="fig|145458.7.peg.1463"/>
<protein>
    <submittedName>
        <fullName evidence="1">Uncharacterized protein</fullName>
    </submittedName>
</protein>
<evidence type="ECO:0000313" key="1">
    <source>
        <dbReference type="EMBL" id="KKM44503.1"/>
    </source>
</evidence>
<reference evidence="1 2" key="1">
    <citation type="submission" date="2015-04" db="EMBL/GenBank/DDBJ databases">
        <title>Draft genome sequence of Rathayibacter toxicus strain FH-142 (AKA 70134 or CS 32), a Western Australian isolate.</title>
        <authorList>
            <consortium name="Consortium for Microbial Forensics and Genomics (microFORGE)"/>
            <person name="Knight B.M."/>
            <person name="Roberts D.P."/>
            <person name="Lin D."/>
            <person name="Hari K."/>
            <person name="Fletcher J."/>
            <person name="Melcher U."/>
            <person name="Blagden T."/>
            <person name="Luster D.G."/>
            <person name="Sechler A.J."/>
            <person name="Schneider W.L."/>
            <person name="Winegar R.A."/>
        </authorList>
    </citation>
    <scope>NUCLEOTIDE SEQUENCE [LARGE SCALE GENOMIC DNA]</scope>
    <source>
        <strain evidence="1 2">FH142</strain>
    </source>
</reference>
<sequence length="106" mass="11295">MNCAAGMSGPHCIATPPAFFLALLQSAIVWMRFVGLHYDEDGETSGRSPRVLVFSPVKCATELQIRAVNVGVGLSDFTERRGATQGNASAADRFGVARRRAGQVQA</sequence>